<proteinExistence type="predicted"/>
<sequence length="286" mass="33029">MEVYLAGGLTGNLSKFWKSVSMELYLAGTLSRPYVYEKAMEVFLAGEHPVKNGKDADWEGLNILETYYYLQNNKEFPRLIGNFQNFLLDSGAFTFMSGAGVVDFDKYVEGYAAFIKKWNVKNFFELDIDSVVGIREVERLREKLERLSGRKPIPVWHKSRGKEYFVEMCKNYPYVAIGGIVTKEIPINKYEKLFPWFVKTAHKYGCKIHALGYTNIRGLHTYHFDSVDSTAWLYGNMSGSIYKFNVKNGTMDKTKAPEGKKLRSKLVAAHNFGEWVRFMKYARARL</sequence>
<protein>
    <submittedName>
        <fullName evidence="1">Queuine tRNA-ribosyltransferase catalytic subunit 1, Queuine, tRNA, RNA, TRANSFERASE</fullName>
    </submittedName>
</protein>
<dbReference type="EMBL" id="BK015563">
    <property type="protein sequence ID" value="DAE13045.1"/>
    <property type="molecule type" value="Genomic_DNA"/>
</dbReference>
<reference evidence="1" key="1">
    <citation type="journal article" date="2021" name="Proc. Natl. Acad. Sci. U.S.A.">
        <title>A Catalog of Tens of Thousands of Viruses from Human Metagenomes Reveals Hidden Associations with Chronic Diseases.</title>
        <authorList>
            <person name="Tisza M.J."/>
            <person name="Buck C.B."/>
        </authorList>
    </citation>
    <scope>NUCLEOTIDE SEQUENCE</scope>
    <source>
        <strain evidence="1">CtKHH22</strain>
    </source>
</reference>
<evidence type="ECO:0000313" key="1">
    <source>
        <dbReference type="EMBL" id="DAE13045.1"/>
    </source>
</evidence>
<name>A0A8S5Q302_9CAUD</name>
<accession>A0A8S5Q302</accession>
<organism evidence="1">
    <name type="scientific">Siphoviridae sp. ctKHH22</name>
    <dbReference type="NCBI Taxonomy" id="2825439"/>
    <lineage>
        <taxon>Viruses</taxon>
        <taxon>Duplodnaviria</taxon>
        <taxon>Heunggongvirae</taxon>
        <taxon>Uroviricota</taxon>
        <taxon>Caudoviricetes</taxon>
    </lineage>
</organism>